<accession>A0A0A9DMX4</accession>
<dbReference type="AlphaFoldDB" id="A0A0A9DMX4"/>
<reference evidence="1" key="2">
    <citation type="journal article" date="2015" name="Data Brief">
        <title>Shoot transcriptome of the giant reed, Arundo donax.</title>
        <authorList>
            <person name="Barrero R.A."/>
            <person name="Guerrero F.D."/>
            <person name="Moolhuijzen P."/>
            <person name="Goolsby J.A."/>
            <person name="Tidwell J."/>
            <person name="Bellgard S.E."/>
            <person name="Bellgard M.I."/>
        </authorList>
    </citation>
    <scope>NUCLEOTIDE SEQUENCE</scope>
    <source>
        <tissue evidence="1">Shoot tissue taken approximately 20 cm above the soil surface</tissue>
    </source>
</reference>
<reference evidence="1" key="1">
    <citation type="submission" date="2014-09" db="EMBL/GenBank/DDBJ databases">
        <authorList>
            <person name="Magalhaes I.L.F."/>
            <person name="Oliveira U."/>
            <person name="Santos F.R."/>
            <person name="Vidigal T.H.D.A."/>
            <person name="Brescovit A.D."/>
            <person name="Santos A.J."/>
        </authorList>
    </citation>
    <scope>NUCLEOTIDE SEQUENCE</scope>
    <source>
        <tissue evidence="1">Shoot tissue taken approximately 20 cm above the soil surface</tissue>
    </source>
</reference>
<sequence>MYQLHFLQLFFRQCKCLQSLYSSLNNYSVVVGGTAQNQPAVGLEFKRSLVSCGWHYIRASISISTKVQGSGMPNFLSTCM</sequence>
<organism evidence="1">
    <name type="scientific">Arundo donax</name>
    <name type="common">Giant reed</name>
    <name type="synonym">Donax arundinaceus</name>
    <dbReference type="NCBI Taxonomy" id="35708"/>
    <lineage>
        <taxon>Eukaryota</taxon>
        <taxon>Viridiplantae</taxon>
        <taxon>Streptophyta</taxon>
        <taxon>Embryophyta</taxon>
        <taxon>Tracheophyta</taxon>
        <taxon>Spermatophyta</taxon>
        <taxon>Magnoliopsida</taxon>
        <taxon>Liliopsida</taxon>
        <taxon>Poales</taxon>
        <taxon>Poaceae</taxon>
        <taxon>PACMAD clade</taxon>
        <taxon>Arundinoideae</taxon>
        <taxon>Arundineae</taxon>
        <taxon>Arundo</taxon>
    </lineage>
</organism>
<proteinExistence type="predicted"/>
<dbReference type="EMBL" id="GBRH01207936">
    <property type="protein sequence ID" value="JAD89959.1"/>
    <property type="molecule type" value="Transcribed_RNA"/>
</dbReference>
<protein>
    <submittedName>
        <fullName evidence="1">Uncharacterized protein</fullName>
    </submittedName>
</protein>
<name>A0A0A9DMX4_ARUDO</name>
<evidence type="ECO:0000313" key="1">
    <source>
        <dbReference type="EMBL" id="JAD89959.1"/>
    </source>
</evidence>